<sequence>MADDKTKRGPADSSRINVNEDYEVAYWTEALGCTEEELQKAVKSAGTSAKAVREYLNK</sequence>
<dbReference type="AlphaFoldDB" id="A0A4R5DIX2"/>
<organism evidence="1 2">
    <name type="scientific">Dyadobacter psychrotolerans</name>
    <dbReference type="NCBI Taxonomy" id="2541721"/>
    <lineage>
        <taxon>Bacteria</taxon>
        <taxon>Pseudomonadati</taxon>
        <taxon>Bacteroidota</taxon>
        <taxon>Cytophagia</taxon>
        <taxon>Cytophagales</taxon>
        <taxon>Spirosomataceae</taxon>
        <taxon>Dyadobacter</taxon>
    </lineage>
</organism>
<evidence type="ECO:0000313" key="2">
    <source>
        <dbReference type="Proteomes" id="UP000294850"/>
    </source>
</evidence>
<evidence type="ECO:0000313" key="1">
    <source>
        <dbReference type="EMBL" id="TDE13899.1"/>
    </source>
</evidence>
<proteinExistence type="predicted"/>
<protein>
    <submittedName>
        <fullName evidence="1">DUF3606 domain-containing protein</fullName>
    </submittedName>
</protein>
<dbReference type="InterPro" id="IPR022037">
    <property type="entry name" value="DUF3606"/>
</dbReference>
<dbReference type="Pfam" id="PF12244">
    <property type="entry name" value="DUF3606"/>
    <property type="match status" value="1"/>
</dbReference>
<dbReference type="RefSeq" id="WP_131959774.1">
    <property type="nucleotide sequence ID" value="NZ_SMFL01000006.1"/>
</dbReference>
<accession>A0A4R5DIX2</accession>
<gene>
    <name evidence="1" type="ORF">E0F88_18630</name>
</gene>
<keyword evidence="2" id="KW-1185">Reference proteome</keyword>
<comment type="caution">
    <text evidence="1">The sequence shown here is derived from an EMBL/GenBank/DDBJ whole genome shotgun (WGS) entry which is preliminary data.</text>
</comment>
<dbReference type="OrthoDB" id="7030114at2"/>
<dbReference type="EMBL" id="SMFL01000006">
    <property type="protein sequence ID" value="TDE13899.1"/>
    <property type="molecule type" value="Genomic_DNA"/>
</dbReference>
<name>A0A4R5DIX2_9BACT</name>
<reference evidence="1 2" key="1">
    <citation type="submission" date="2019-03" db="EMBL/GenBank/DDBJ databases">
        <title>Dyadobacter AR-3-6 sp. nov., isolated from arctic soil.</title>
        <authorList>
            <person name="Chaudhary D.K."/>
        </authorList>
    </citation>
    <scope>NUCLEOTIDE SEQUENCE [LARGE SCALE GENOMIC DNA]</scope>
    <source>
        <strain evidence="1 2">AR-3-6</strain>
    </source>
</reference>
<dbReference type="Proteomes" id="UP000294850">
    <property type="component" value="Unassembled WGS sequence"/>
</dbReference>